<protein>
    <submittedName>
        <fullName evidence="1">Uncharacterized protein</fullName>
    </submittedName>
</protein>
<dbReference type="EMBL" id="JABSTV010001245">
    <property type="protein sequence ID" value="KAH7984354.1"/>
    <property type="molecule type" value="Genomic_DNA"/>
</dbReference>
<evidence type="ECO:0000313" key="2">
    <source>
        <dbReference type="Proteomes" id="UP000821837"/>
    </source>
</evidence>
<keyword evidence="2" id="KW-1185">Reference proteome</keyword>
<sequence length="117" mass="13989">MSRNKNPARHTRKLWWDTEVAQAWQARREANRAHRRAVKAKDPEVCSDKWQHYVKLKHEMQALVQMKLANANRQMLQDLREEGKSTAAKFWNYMSDRLIEKNSRSSKSWTAKHDSRL</sequence>
<gene>
    <name evidence="1" type="ORF">HPB52_019743</name>
</gene>
<name>A0A9D4TBD8_RHISA</name>
<accession>A0A9D4TBD8</accession>
<reference evidence="1" key="1">
    <citation type="journal article" date="2020" name="Cell">
        <title>Large-Scale Comparative Analyses of Tick Genomes Elucidate Their Genetic Diversity and Vector Capacities.</title>
        <authorList>
            <consortium name="Tick Genome and Microbiome Consortium (TIGMIC)"/>
            <person name="Jia N."/>
            <person name="Wang J."/>
            <person name="Shi W."/>
            <person name="Du L."/>
            <person name="Sun Y."/>
            <person name="Zhan W."/>
            <person name="Jiang J.F."/>
            <person name="Wang Q."/>
            <person name="Zhang B."/>
            <person name="Ji P."/>
            <person name="Bell-Sakyi L."/>
            <person name="Cui X.M."/>
            <person name="Yuan T.T."/>
            <person name="Jiang B.G."/>
            <person name="Yang W.F."/>
            <person name="Lam T.T."/>
            <person name="Chang Q.C."/>
            <person name="Ding S.J."/>
            <person name="Wang X.J."/>
            <person name="Zhu J.G."/>
            <person name="Ruan X.D."/>
            <person name="Zhao L."/>
            <person name="Wei J.T."/>
            <person name="Ye R.Z."/>
            <person name="Que T.C."/>
            <person name="Du C.H."/>
            <person name="Zhou Y.H."/>
            <person name="Cheng J.X."/>
            <person name="Dai P.F."/>
            <person name="Guo W.B."/>
            <person name="Han X.H."/>
            <person name="Huang E.J."/>
            <person name="Li L.F."/>
            <person name="Wei W."/>
            <person name="Gao Y.C."/>
            <person name="Liu J.Z."/>
            <person name="Shao H.Z."/>
            <person name="Wang X."/>
            <person name="Wang C.C."/>
            <person name="Yang T.C."/>
            <person name="Huo Q.B."/>
            <person name="Li W."/>
            <person name="Chen H.Y."/>
            <person name="Chen S.E."/>
            <person name="Zhou L.G."/>
            <person name="Ni X.B."/>
            <person name="Tian J.H."/>
            <person name="Sheng Y."/>
            <person name="Liu T."/>
            <person name="Pan Y.S."/>
            <person name="Xia L.Y."/>
            <person name="Li J."/>
            <person name="Zhao F."/>
            <person name="Cao W.C."/>
        </authorList>
    </citation>
    <scope>NUCLEOTIDE SEQUENCE</scope>
    <source>
        <strain evidence="1">Rsan-2018</strain>
    </source>
</reference>
<evidence type="ECO:0000313" key="1">
    <source>
        <dbReference type="EMBL" id="KAH7984354.1"/>
    </source>
</evidence>
<organism evidence="1 2">
    <name type="scientific">Rhipicephalus sanguineus</name>
    <name type="common">Brown dog tick</name>
    <name type="synonym">Ixodes sanguineus</name>
    <dbReference type="NCBI Taxonomy" id="34632"/>
    <lineage>
        <taxon>Eukaryota</taxon>
        <taxon>Metazoa</taxon>
        <taxon>Ecdysozoa</taxon>
        <taxon>Arthropoda</taxon>
        <taxon>Chelicerata</taxon>
        <taxon>Arachnida</taxon>
        <taxon>Acari</taxon>
        <taxon>Parasitiformes</taxon>
        <taxon>Ixodida</taxon>
        <taxon>Ixodoidea</taxon>
        <taxon>Ixodidae</taxon>
        <taxon>Rhipicephalinae</taxon>
        <taxon>Rhipicephalus</taxon>
        <taxon>Rhipicephalus</taxon>
    </lineage>
</organism>
<dbReference type="Proteomes" id="UP000821837">
    <property type="component" value="Chromosome 1"/>
</dbReference>
<proteinExistence type="predicted"/>
<comment type="caution">
    <text evidence="1">The sequence shown here is derived from an EMBL/GenBank/DDBJ whole genome shotgun (WGS) entry which is preliminary data.</text>
</comment>
<dbReference type="AlphaFoldDB" id="A0A9D4TBD8"/>
<reference evidence="1" key="2">
    <citation type="submission" date="2021-09" db="EMBL/GenBank/DDBJ databases">
        <authorList>
            <person name="Jia N."/>
            <person name="Wang J."/>
            <person name="Shi W."/>
            <person name="Du L."/>
            <person name="Sun Y."/>
            <person name="Zhan W."/>
            <person name="Jiang J."/>
            <person name="Wang Q."/>
            <person name="Zhang B."/>
            <person name="Ji P."/>
            <person name="Sakyi L.B."/>
            <person name="Cui X."/>
            <person name="Yuan T."/>
            <person name="Jiang B."/>
            <person name="Yang W."/>
            <person name="Lam T.T.-Y."/>
            <person name="Chang Q."/>
            <person name="Ding S."/>
            <person name="Wang X."/>
            <person name="Zhu J."/>
            <person name="Ruan X."/>
            <person name="Zhao L."/>
            <person name="Wei J."/>
            <person name="Que T."/>
            <person name="Du C."/>
            <person name="Cheng J."/>
            <person name="Dai P."/>
            <person name="Han X."/>
            <person name="Huang E."/>
            <person name="Gao Y."/>
            <person name="Liu J."/>
            <person name="Shao H."/>
            <person name="Ye R."/>
            <person name="Li L."/>
            <person name="Wei W."/>
            <person name="Wang X."/>
            <person name="Wang C."/>
            <person name="Huo Q."/>
            <person name="Li W."/>
            <person name="Guo W."/>
            <person name="Chen H."/>
            <person name="Chen S."/>
            <person name="Zhou L."/>
            <person name="Zhou L."/>
            <person name="Ni X."/>
            <person name="Tian J."/>
            <person name="Zhou Y."/>
            <person name="Sheng Y."/>
            <person name="Liu T."/>
            <person name="Pan Y."/>
            <person name="Xia L."/>
            <person name="Li J."/>
            <person name="Zhao F."/>
            <person name="Cao W."/>
        </authorList>
    </citation>
    <scope>NUCLEOTIDE SEQUENCE</scope>
    <source>
        <strain evidence="1">Rsan-2018</strain>
        <tissue evidence="1">Larvae</tissue>
    </source>
</reference>